<evidence type="ECO:0000256" key="2">
    <source>
        <dbReference type="ARBA" id="ARBA00008473"/>
    </source>
</evidence>
<name>A0A0L0DQG3_THETB</name>
<dbReference type="GO" id="GO:0005797">
    <property type="term" value="C:Golgi medial cisterna"/>
    <property type="evidence" value="ECO:0007669"/>
    <property type="project" value="TreeGrafter"/>
</dbReference>
<dbReference type="PANTHER" id="PTHR21094">
    <property type="entry name" value="GOS-28 SNARE- RELATED"/>
    <property type="match status" value="1"/>
</dbReference>
<feature type="coiled-coil region" evidence="9">
    <location>
        <begin position="696"/>
        <end position="730"/>
    </location>
</feature>
<organism evidence="12 13">
    <name type="scientific">Thecamonas trahens ATCC 50062</name>
    <dbReference type="NCBI Taxonomy" id="461836"/>
    <lineage>
        <taxon>Eukaryota</taxon>
        <taxon>Apusozoa</taxon>
        <taxon>Apusomonadida</taxon>
        <taxon>Apusomonadidae</taxon>
        <taxon>Thecamonas</taxon>
    </lineage>
</organism>
<keyword evidence="5" id="KW-0653">Protein transport</keyword>
<feature type="region of interest" description="Disordered" evidence="10">
    <location>
        <begin position="314"/>
        <end position="336"/>
    </location>
</feature>
<evidence type="ECO:0000256" key="8">
    <source>
        <dbReference type="ARBA" id="ARBA00023136"/>
    </source>
</evidence>
<keyword evidence="7" id="KW-0333">Golgi apparatus</keyword>
<evidence type="ECO:0000256" key="7">
    <source>
        <dbReference type="ARBA" id="ARBA00023034"/>
    </source>
</evidence>
<keyword evidence="9" id="KW-0175">Coiled coil</keyword>
<reference evidence="12 13" key="1">
    <citation type="submission" date="2010-05" db="EMBL/GenBank/DDBJ databases">
        <title>The Genome Sequence of Thecamonas trahens ATCC 50062.</title>
        <authorList>
            <consortium name="The Broad Institute Genome Sequencing Platform"/>
            <person name="Russ C."/>
            <person name="Cuomo C."/>
            <person name="Shea T."/>
            <person name="Young S.K."/>
            <person name="Zeng Q."/>
            <person name="Koehrsen M."/>
            <person name="Haas B."/>
            <person name="Borodovsky M."/>
            <person name="Guigo R."/>
            <person name="Alvarado L."/>
            <person name="Berlin A."/>
            <person name="Bochicchio J."/>
            <person name="Borenstein D."/>
            <person name="Chapman S."/>
            <person name="Chen Z."/>
            <person name="Freedman E."/>
            <person name="Gellesch M."/>
            <person name="Goldberg J."/>
            <person name="Griggs A."/>
            <person name="Gujja S."/>
            <person name="Heilman E."/>
            <person name="Heiman D."/>
            <person name="Hepburn T."/>
            <person name="Howarth C."/>
            <person name="Jen D."/>
            <person name="Larson L."/>
            <person name="Mehta T."/>
            <person name="Park D."/>
            <person name="Pearson M."/>
            <person name="Roberts A."/>
            <person name="Saif S."/>
            <person name="Shenoy N."/>
            <person name="Sisk P."/>
            <person name="Stolte C."/>
            <person name="Sykes S."/>
            <person name="Thomson T."/>
            <person name="Walk T."/>
            <person name="White J."/>
            <person name="Yandava C."/>
            <person name="Burger G."/>
            <person name="Gray M.W."/>
            <person name="Holland P.W.H."/>
            <person name="King N."/>
            <person name="Lang F.B.F."/>
            <person name="Roger A.J."/>
            <person name="Ruiz-Trillo I."/>
            <person name="Lander E."/>
            <person name="Nusbaum C."/>
        </authorList>
    </citation>
    <scope>NUCLEOTIDE SEQUENCE [LARGE SCALE GENOMIC DNA]</scope>
    <source>
        <strain evidence="12 13">ATCC 50062</strain>
    </source>
</reference>
<dbReference type="RefSeq" id="XP_013753920.1">
    <property type="nucleotide sequence ID" value="XM_013898466.1"/>
</dbReference>
<feature type="coiled-coil region" evidence="9">
    <location>
        <begin position="414"/>
        <end position="462"/>
    </location>
</feature>
<dbReference type="GO" id="GO:0006906">
    <property type="term" value="P:vesicle fusion"/>
    <property type="evidence" value="ECO:0007669"/>
    <property type="project" value="TreeGrafter"/>
</dbReference>
<evidence type="ECO:0000256" key="5">
    <source>
        <dbReference type="ARBA" id="ARBA00022927"/>
    </source>
</evidence>
<keyword evidence="3" id="KW-0813">Transport</keyword>
<keyword evidence="4 11" id="KW-0812">Transmembrane</keyword>
<dbReference type="AlphaFoldDB" id="A0A0L0DQG3"/>
<evidence type="ECO:0000256" key="6">
    <source>
        <dbReference type="ARBA" id="ARBA00022989"/>
    </source>
</evidence>
<evidence type="ECO:0000256" key="9">
    <source>
        <dbReference type="SAM" id="Coils"/>
    </source>
</evidence>
<dbReference type="STRING" id="461836.A0A0L0DQG3"/>
<dbReference type="InterPro" id="IPR023601">
    <property type="entry name" value="Golgi_SNAP_su1"/>
</dbReference>
<sequence length="828" mass="89462">MEGEDHHRAGGTTGGYADVEMGSVPGLGPASSSSLTEAKMTFDALAAELDTLLLALKETVANMGNIISASKLTPPPARVHTLHRDREMLRDFEVEFRKTRDHVNNYLARIQLLDSMDEGIAAYKSEQEHVLREARAINATDRMTDALLGSAAASRAELLRETGQFRSINSRLADMSARFPLIGNIMSKIKSRKRRDMYILASVIAFCIIVIAMYWWNKASSPHSVTSHVSHASAVTAASAAELQVASSDLSHLLVLFDSQQAELAKARRQAAELAEKNAALEAQLVDALQFQVDLSRAYKDAVAELDALKQRSPASLPTVTSPAATASPTAASPASLHSLTADLARTTSERDSLAAELARTSDELHALRLWAESYQYGEPAESKQPEPDAPEETDGLGLQRSHSWEVPPPRERFELLVREKSALEEKVDALELELAHSSKRNTELAESLARAETAALALENRDLNRSAELERAAAEVIEVDREYGEHFAQLDATNTALAAEVESLRDDKIRLEAHIAHLTEHMHALTQLNADLEAASRAGPDGEPLDPASFDSAVVQSSNARAALELHSLREELARVSAAEAREKKRVRQLRAKLRQYVARVEGLDRVDHLTAATAAARRSASPSVEASLELALLADEMDMHAHDAATQLQAAADDRDAAERAATAAAARAATSAAVADARESGLTRQLERSRTANAELQSRLHLLLAQIAELEAMNDDLASRLAVAEAREGAALESARDIAGQGAVGAATLLDKYNAAISERDAASAALEASREEVAQLHTRLAAAAELKSALKSTFLVEIQKRTAAFKQLRSQLIAASRRSKSSHT</sequence>
<dbReference type="GO" id="GO:0031201">
    <property type="term" value="C:SNARE complex"/>
    <property type="evidence" value="ECO:0007669"/>
    <property type="project" value="TreeGrafter"/>
</dbReference>
<dbReference type="GO" id="GO:0000139">
    <property type="term" value="C:Golgi membrane"/>
    <property type="evidence" value="ECO:0007669"/>
    <property type="project" value="UniProtKB-SubCell"/>
</dbReference>
<comment type="similarity">
    <text evidence="2">Belongs to the GOSR1 family.</text>
</comment>
<dbReference type="Pfam" id="PF12352">
    <property type="entry name" value="V-SNARE_C"/>
    <property type="match status" value="1"/>
</dbReference>
<dbReference type="GO" id="GO:0015031">
    <property type="term" value="P:protein transport"/>
    <property type="evidence" value="ECO:0007669"/>
    <property type="project" value="UniProtKB-KW"/>
</dbReference>
<dbReference type="OrthoDB" id="422156at2759"/>
<evidence type="ECO:0000256" key="4">
    <source>
        <dbReference type="ARBA" id="ARBA00022692"/>
    </source>
</evidence>
<feature type="region of interest" description="Disordered" evidence="10">
    <location>
        <begin position="378"/>
        <end position="406"/>
    </location>
</feature>
<dbReference type="GeneID" id="25570230"/>
<evidence type="ECO:0000256" key="3">
    <source>
        <dbReference type="ARBA" id="ARBA00022448"/>
    </source>
</evidence>
<dbReference type="GO" id="GO:0006888">
    <property type="term" value="P:endoplasmic reticulum to Golgi vesicle-mediated transport"/>
    <property type="evidence" value="ECO:0007669"/>
    <property type="project" value="InterPro"/>
</dbReference>
<evidence type="ECO:0000256" key="10">
    <source>
        <dbReference type="SAM" id="MobiDB-lite"/>
    </source>
</evidence>
<dbReference type="PANTHER" id="PTHR21094:SF2">
    <property type="entry name" value="GOLGI SNAP RECEPTOR COMPLEX MEMBER 1"/>
    <property type="match status" value="1"/>
</dbReference>
<dbReference type="GO" id="GO:0005484">
    <property type="term" value="F:SNAP receptor activity"/>
    <property type="evidence" value="ECO:0007669"/>
    <property type="project" value="TreeGrafter"/>
</dbReference>
<dbReference type="eggNOG" id="KOG3208">
    <property type="taxonomic scope" value="Eukaryota"/>
</dbReference>
<keyword evidence="8 11" id="KW-0472">Membrane</keyword>
<feature type="coiled-coil region" evidence="9">
    <location>
        <begin position="257"/>
        <end position="312"/>
    </location>
</feature>
<gene>
    <name evidence="12" type="ORF">AMSG_12316</name>
</gene>
<feature type="transmembrane region" description="Helical" evidence="11">
    <location>
        <begin position="197"/>
        <end position="216"/>
    </location>
</feature>
<feature type="region of interest" description="Disordered" evidence="10">
    <location>
        <begin position="1"/>
        <end position="33"/>
    </location>
</feature>
<evidence type="ECO:0000256" key="11">
    <source>
        <dbReference type="SAM" id="Phobius"/>
    </source>
</evidence>
<dbReference type="EMBL" id="GL349487">
    <property type="protein sequence ID" value="KNC54266.1"/>
    <property type="molecule type" value="Genomic_DNA"/>
</dbReference>
<proteinExistence type="inferred from homology"/>
<dbReference type="Proteomes" id="UP000054408">
    <property type="component" value="Unassembled WGS sequence"/>
</dbReference>
<comment type="subcellular location">
    <subcellularLocation>
        <location evidence="1">Golgi apparatus membrane</location>
        <topology evidence="1">Single-pass type IV membrane protein</topology>
    </subcellularLocation>
</comment>
<evidence type="ECO:0000313" key="12">
    <source>
        <dbReference type="EMBL" id="KNC54266.1"/>
    </source>
</evidence>
<evidence type="ECO:0000313" key="13">
    <source>
        <dbReference type="Proteomes" id="UP000054408"/>
    </source>
</evidence>
<keyword evidence="13" id="KW-1185">Reference proteome</keyword>
<accession>A0A0L0DQG3</accession>
<protein>
    <submittedName>
        <fullName evidence="12">Uncharacterized protein</fullName>
    </submittedName>
</protein>
<dbReference type="GO" id="GO:0005801">
    <property type="term" value="C:cis-Golgi network"/>
    <property type="evidence" value="ECO:0007669"/>
    <property type="project" value="InterPro"/>
</dbReference>
<dbReference type="GO" id="GO:0048219">
    <property type="term" value="P:inter-Golgi cisterna vesicle-mediated transport"/>
    <property type="evidence" value="ECO:0007669"/>
    <property type="project" value="TreeGrafter"/>
</dbReference>
<evidence type="ECO:0000256" key="1">
    <source>
        <dbReference type="ARBA" id="ARBA00004409"/>
    </source>
</evidence>
<feature type="coiled-coil region" evidence="9">
    <location>
        <begin position="560"/>
        <end position="608"/>
    </location>
</feature>
<keyword evidence="6 11" id="KW-1133">Transmembrane helix</keyword>